<feature type="domain" description="Major facilitator superfamily (MFS) profile" evidence="6">
    <location>
        <begin position="22"/>
        <end position="202"/>
    </location>
</feature>
<comment type="subcellular location">
    <subcellularLocation>
        <location evidence="1">Membrane</location>
        <topology evidence="1">Multi-pass membrane protein</topology>
    </subcellularLocation>
</comment>
<evidence type="ECO:0000256" key="3">
    <source>
        <dbReference type="ARBA" id="ARBA00022989"/>
    </source>
</evidence>
<feature type="transmembrane region" description="Helical" evidence="5">
    <location>
        <begin position="21"/>
        <end position="44"/>
    </location>
</feature>
<dbReference type="InterPro" id="IPR020846">
    <property type="entry name" value="MFS_dom"/>
</dbReference>
<proteinExistence type="predicted"/>
<feature type="transmembrane region" description="Helical" evidence="5">
    <location>
        <begin position="113"/>
        <end position="132"/>
    </location>
</feature>
<dbReference type="Pfam" id="PF07690">
    <property type="entry name" value="MFS_1"/>
    <property type="match status" value="1"/>
</dbReference>
<feature type="transmembrane region" description="Helical" evidence="5">
    <location>
        <begin position="56"/>
        <end position="76"/>
    </location>
</feature>
<keyword evidence="4 5" id="KW-0472">Membrane</keyword>
<sequence>MKEIVLSDLINQQKVGPYQKFILVTCLLLMIMDGYDIQSMAYAAPLIIEEWGVQKSMLGVVFSASLFGLFVGSFLLSSLSDRFGRRPILLISTFIFSILMLLTPHVGNIEQLTVIRFVTGIFLGGIMPNVMAYSSEIVPYKSRIFTMMVISCGYTVGAMLGGGISALLVPWGGWQAIFYFGGIIPLIIFFITFFKLPESLYF</sequence>
<name>A0A6F8TG97_ACIBA</name>
<dbReference type="GO" id="GO:0046943">
    <property type="term" value="F:carboxylic acid transmembrane transporter activity"/>
    <property type="evidence" value="ECO:0007669"/>
    <property type="project" value="TreeGrafter"/>
</dbReference>
<evidence type="ECO:0000256" key="2">
    <source>
        <dbReference type="ARBA" id="ARBA00022692"/>
    </source>
</evidence>
<dbReference type="EMBL" id="AP022836">
    <property type="protein sequence ID" value="BCB00017.1"/>
    <property type="molecule type" value="Genomic_DNA"/>
</dbReference>
<accession>A0A6F8TG97</accession>
<dbReference type="RefSeq" id="WP_187407460.1">
    <property type="nucleotide sequence ID" value="NZ_NRIH01000657.1"/>
</dbReference>
<evidence type="ECO:0000313" key="7">
    <source>
        <dbReference type="EMBL" id="BCB00017.1"/>
    </source>
</evidence>
<keyword evidence="2 5" id="KW-0812">Transmembrane</keyword>
<feature type="transmembrane region" description="Helical" evidence="5">
    <location>
        <begin position="88"/>
        <end position="107"/>
    </location>
</feature>
<feature type="transmembrane region" description="Helical" evidence="5">
    <location>
        <begin position="144"/>
        <end position="171"/>
    </location>
</feature>
<dbReference type="PROSITE" id="PS50850">
    <property type="entry name" value="MFS"/>
    <property type="match status" value="1"/>
</dbReference>
<organism evidence="7">
    <name type="scientific">Acinetobacter baumannii</name>
    <dbReference type="NCBI Taxonomy" id="470"/>
    <lineage>
        <taxon>Bacteria</taxon>
        <taxon>Pseudomonadati</taxon>
        <taxon>Pseudomonadota</taxon>
        <taxon>Gammaproteobacteria</taxon>
        <taxon>Moraxellales</taxon>
        <taxon>Moraxellaceae</taxon>
        <taxon>Acinetobacter</taxon>
        <taxon>Acinetobacter calcoaceticus/baumannii complex</taxon>
    </lineage>
</organism>
<keyword evidence="3 5" id="KW-1133">Transmembrane helix</keyword>
<dbReference type="PROSITE" id="PS00217">
    <property type="entry name" value="SUGAR_TRANSPORT_2"/>
    <property type="match status" value="1"/>
</dbReference>
<dbReference type="Gene3D" id="1.20.1250.20">
    <property type="entry name" value="MFS general substrate transporter like domains"/>
    <property type="match status" value="1"/>
</dbReference>
<evidence type="ECO:0000256" key="4">
    <source>
        <dbReference type="ARBA" id="ARBA00023136"/>
    </source>
</evidence>
<dbReference type="GO" id="GO:0005886">
    <property type="term" value="C:plasma membrane"/>
    <property type="evidence" value="ECO:0007669"/>
    <property type="project" value="TreeGrafter"/>
</dbReference>
<dbReference type="InterPro" id="IPR036259">
    <property type="entry name" value="MFS_trans_sf"/>
</dbReference>
<dbReference type="PANTHER" id="PTHR23508">
    <property type="entry name" value="CARBOXYLIC ACID TRANSPORTER PROTEIN HOMOLOG"/>
    <property type="match status" value="1"/>
</dbReference>
<evidence type="ECO:0000256" key="5">
    <source>
        <dbReference type="SAM" id="Phobius"/>
    </source>
</evidence>
<dbReference type="InterPro" id="IPR005829">
    <property type="entry name" value="Sugar_transporter_CS"/>
</dbReference>
<evidence type="ECO:0000259" key="6">
    <source>
        <dbReference type="PROSITE" id="PS50850"/>
    </source>
</evidence>
<evidence type="ECO:0000256" key="1">
    <source>
        <dbReference type="ARBA" id="ARBA00004141"/>
    </source>
</evidence>
<dbReference type="PANTHER" id="PTHR23508:SF10">
    <property type="entry name" value="CARBOXYLIC ACID TRANSPORTER PROTEIN HOMOLOG"/>
    <property type="match status" value="1"/>
</dbReference>
<protein>
    <recommendedName>
        <fullName evidence="6">Major facilitator superfamily (MFS) profile domain-containing protein</fullName>
    </recommendedName>
</protein>
<dbReference type="AlphaFoldDB" id="A0A6F8TG97"/>
<dbReference type="SUPFAM" id="SSF103473">
    <property type="entry name" value="MFS general substrate transporter"/>
    <property type="match status" value="1"/>
</dbReference>
<reference evidence="7" key="1">
    <citation type="submission" date="2020-03" db="EMBL/GenBank/DDBJ databases">
        <title>Complete genome sequence of Acinetobacter baumannii ATCC19606T, which is a model strain for tolerization of antimicrobial agents.</title>
        <authorList>
            <person name="Tsubouchi T."/>
            <person name="Suzuki M."/>
            <person name="Niki M."/>
            <person name="Oinuma K."/>
            <person name="Niki M."/>
            <person name="Shibayama K."/>
            <person name="Kakeya H."/>
            <person name="Kaneko Y."/>
        </authorList>
    </citation>
    <scope>NUCLEOTIDE SEQUENCE</scope>
    <source>
        <strain evidence="7">ATCC19606</strain>
    </source>
</reference>
<dbReference type="InterPro" id="IPR011701">
    <property type="entry name" value="MFS"/>
</dbReference>
<feature type="transmembrane region" description="Helical" evidence="5">
    <location>
        <begin position="177"/>
        <end position="196"/>
    </location>
</feature>
<gene>
    <name evidence="7" type="ORF">ATCC19606_23520</name>
</gene>